<dbReference type="Proteomes" id="UP001597441">
    <property type="component" value="Unassembled WGS sequence"/>
</dbReference>
<dbReference type="EMBL" id="JBHULK010000001">
    <property type="protein sequence ID" value="MFD2533505.1"/>
    <property type="molecule type" value="Genomic_DNA"/>
</dbReference>
<gene>
    <name evidence="1" type="ORF">ACFSQS_00200</name>
</gene>
<name>A0ABW5JLU9_9FLAO</name>
<protein>
    <submittedName>
        <fullName evidence="1">Uncharacterized protein</fullName>
    </submittedName>
</protein>
<dbReference type="RefSeq" id="WP_388012243.1">
    <property type="nucleotide sequence ID" value="NZ_JBHUDT010000001.1"/>
</dbReference>
<comment type="caution">
    <text evidence="1">The sequence shown here is derived from an EMBL/GenBank/DDBJ whole genome shotgun (WGS) entry which is preliminary data.</text>
</comment>
<sequence length="84" mass="9613">MPELTKINEDENKEHPIYLSIDHLKDGHYKLNITLKSKVIKSIKLNKNIESQKHIKTLLINSEKGITKTIVGVVSFLFKNLLSS</sequence>
<reference evidence="2" key="1">
    <citation type="journal article" date="2019" name="Int. J. Syst. Evol. Microbiol.">
        <title>The Global Catalogue of Microorganisms (GCM) 10K type strain sequencing project: providing services to taxonomists for standard genome sequencing and annotation.</title>
        <authorList>
            <consortium name="The Broad Institute Genomics Platform"/>
            <consortium name="The Broad Institute Genome Sequencing Center for Infectious Disease"/>
            <person name="Wu L."/>
            <person name="Ma J."/>
        </authorList>
    </citation>
    <scope>NUCLEOTIDE SEQUENCE [LARGE SCALE GENOMIC DNA]</scope>
    <source>
        <strain evidence="2">KCTC 42903</strain>
    </source>
</reference>
<keyword evidence="2" id="KW-1185">Reference proteome</keyword>
<accession>A0ABW5JLU9</accession>
<proteinExistence type="predicted"/>
<evidence type="ECO:0000313" key="1">
    <source>
        <dbReference type="EMBL" id="MFD2533505.1"/>
    </source>
</evidence>
<evidence type="ECO:0000313" key="2">
    <source>
        <dbReference type="Proteomes" id="UP001597441"/>
    </source>
</evidence>
<organism evidence="1 2">
    <name type="scientific">Gelatiniphilus marinus</name>
    <dbReference type="NCBI Taxonomy" id="1759464"/>
    <lineage>
        <taxon>Bacteria</taxon>
        <taxon>Pseudomonadati</taxon>
        <taxon>Bacteroidota</taxon>
        <taxon>Flavobacteriia</taxon>
        <taxon>Flavobacteriales</taxon>
        <taxon>Flavobacteriaceae</taxon>
        <taxon>Gelatiniphilus</taxon>
    </lineage>
</organism>